<feature type="region of interest" description="Disordered" evidence="1">
    <location>
        <begin position="21"/>
        <end position="42"/>
    </location>
</feature>
<protein>
    <submittedName>
        <fullName evidence="2">Uncharacterized protein</fullName>
    </submittedName>
</protein>
<dbReference type="Proteomes" id="UP001189429">
    <property type="component" value="Unassembled WGS sequence"/>
</dbReference>
<dbReference type="EMBL" id="CAUYUJ010008513">
    <property type="protein sequence ID" value="CAK0824150.1"/>
    <property type="molecule type" value="Genomic_DNA"/>
</dbReference>
<keyword evidence="3" id="KW-1185">Reference proteome</keyword>
<evidence type="ECO:0000256" key="1">
    <source>
        <dbReference type="SAM" id="MobiDB-lite"/>
    </source>
</evidence>
<feature type="region of interest" description="Disordered" evidence="1">
    <location>
        <begin position="170"/>
        <end position="192"/>
    </location>
</feature>
<accession>A0ABN9RXN9</accession>
<reference evidence="2" key="1">
    <citation type="submission" date="2023-10" db="EMBL/GenBank/DDBJ databases">
        <authorList>
            <person name="Chen Y."/>
            <person name="Shah S."/>
            <person name="Dougan E. K."/>
            <person name="Thang M."/>
            <person name="Chan C."/>
        </authorList>
    </citation>
    <scope>NUCLEOTIDE SEQUENCE [LARGE SCALE GENOMIC DNA]</scope>
</reference>
<feature type="compositionally biased region" description="Pro residues" evidence="1">
    <location>
        <begin position="296"/>
        <end position="307"/>
    </location>
</feature>
<comment type="caution">
    <text evidence="2">The sequence shown here is derived from an EMBL/GenBank/DDBJ whole genome shotgun (WGS) entry which is preliminary data.</text>
</comment>
<feature type="region of interest" description="Disordered" evidence="1">
    <location>
        <begin position="386"/>
        <end position="407"/>
    </location>
</feature>
<evidence type="ECO:0000313" key="3">
    <source>
        <dbReference type="Proteomes" id="UP001189429"/>
    </source>
</evidence>
<evidence type="ECO:0000313" key="2">
    <source>
        <dbReference type="EMBL" id="CAK0824150.1"/>
    </source>
</evidence>
<gene>
    <name evidence="2" type="ORF">PCOR1329_LOCUS24633</name>
</gene>
<feature type="compositionally biased region" description="Low complexity" evidence="1">
    <location>
        <begin position="177"/>
        <end position="187"/>
    </location>
</feature>
<feature type="region of interest" description="Disordered" evidence="1">
    <location>
        <begin position="286"/>
        <end position="312"/>
    </location>
</feature>
<organism evidence="2 3">
    <name type="scientific">Prorocentrum cordatum</name>
    <dbReference type="NCBI Taxonomy" id="2364126"/>
    <lineage>
        <taxon>Eukaryota</taxon>
        <taxon>Sar</taxon>
        <taxon>Alveolata</taxon>
        <taxon>Dinophyceae</taxon>
        <taxon>Prorocentrales</taxon>
        <taxon>Prorocentraceae</taxon>
        <taxon>Prorocentrum</taxon>
    </lineage>
</organism>
<name>A0ABN9RXN9_9DINO</name>
<sequence length="407" mass="42620">MQCSNDLRPFQRNSHDMVCGCRHPEGGDAPPPVDEPLTTTSTTTLPATTLTTTSTTTLPATTTMASVPLEQPANLRCKEFSGWPRKDGDAECGTCRHMARVGEDAQSCAAYCATFRHACFYAAESRADPDGRLRCEVDRELQCDEDMPLLPTSSKGMICGCRALEEAEGAPQEEEGPLQAQQEAEGAPQEDEGPLQCLDFSAWPSAAGTASCGVCVQRVSLREPGERRSCEAYCSSFGHACFSAAEAADQAGCGVGRELRCADGMPEDAAADLLCGCRLLQDKPTVAPPNNDEPTAAPPSGGPPPGAGPCADTPGWANGDDSCIREGFGPEQGCSDRGWTCEAYARHTPQAWCVDGAVVPGMETALGEVHGFPEQNCCVCGGGEKAPPPAAQQLDARGDPAAQAQSS</sequence>
<proteinExistence type="predicted"/>